<keyword evidence="4" id="KW-0472">Membrane</keyword>
<keyword evidence="2 5" id="KW-0328">Glycosyltransferase</keyword>
<keyword evidence="6" id="KW-1185">Reference proteome</keyword>
<gene>
    <name evidence="5" type="ORF">C7M84_007789</name>
</gene>
<dbReference type="PANTHER" id="PTHR48043">
    <property type="entry name" value="EG:EG0003.4 PROTEIN-RELATED"/>
    <property type="match status" value="1"/>
</dbReference>
<protein>
    <submittedName>
        <fullName evidence="5">2-hydroxyacylsphingosine 1-beta-galactosyltransferase</fullName>
    </submittedName>
</protein>
<dbReference type="GO" id="GO:0008194">
    <property type="term" value="F:UDP-glycosyltransferase activity"/>
    <property type="evidence" value="ECO:0007669"/>
    <property type="project" value="InterPro"/>
</dbReference>
<organism evidence="5 6">
    <name type="scientific">Penaeus vannamei</name>
    <name type="common">Whiteleg shrimp</name>
    <name type="synonym">Litopenaeus vannamei</name>
    <dbReference type="NCBI Taxonomy" id="6689"/>
    <lineage>
        <taxon>Eukaryota</taxon>
        <taxon>Metazoa</taxon>
        <taxon>Ecdysozoa</taxon>
        <taxon>Arthropoda</taxon>
        <taxon>Crustacea</taxon>
        <taxon>Multicrustacea</taxon>
        <taxon>Malacostraca</taxon>
        <taxon>Eumalacostraca</taxon>
        <taxon>Eucarida</taxon>
        <taxon>Decapoda</taxon>
        <taxon>Dendrobranchiata</taxon>
        <taxon>Penaeoidea</taxon>
        <taxon>Penaeidae</taxon>
        <taxon>Penaeus</taxon>
    </lineage>
</organism>
<comment type="similarity">
    <text evidence="1">Belongs to the UDP-glycosyltransferase family.</text>
</comment>
<dbReference type="CDD" id="cd03784">
    <property type="entry name" value="GT1_Gtf-like"/>
    <property type="match status" value="1"/>
</dbReference>
<keyword evidence="4" id="KW-1133">Transmembrane helix</keyword>
<feature type="transmembrane region" description="Helical" evidence="4">
    <location>
        <begin position="416"/>
        <end position="439"/>
    </location>
</feature>
<comment type="caution">
    <text evidence="5">The sequence shown here is derived from an EMBL/GenBank/DDBJ whole genome shotgun (WGS) entry which is preliminary data.</text>
</comment>
<dbReference type="AlphaFoldDB" id="A0A423TBE9"/>
<evidence type="ECO:0000256" key="4">
    <source>
        <dbReference type="SAM" id="Phobius"/>
    </source>
</evidence>
<dbReference type="PANTHER" id="PTHR48043:SF159">
    <property type="entry name" value="EG:EG0003.4 PROTEIN-RELATED"/>
    <property type="match status" value="1"/>
</dbReference>
<evidence type="ECO:0000313" key="6">
    <source>
        <dbReference type="Proteomes" id="UP000283509"/>
    </source>
</evidence>
<dbReference type="Pfam" id="PF00201">
    <property type="entry name" value="UDPGT"/>
    <property type="match status" value="2"/>
</dbReference>
<dbReference type="InterPro" id="IPR050271">
    <property type="entry name" value="UDP-glycosyltransferase"/>
</dbReference>
<dbReference type="SUPFAM" id="SSF53756">
    <property type="entry name" value="UDP-Glycosyltransferase/glycogen phosphorylase"/>
    <property type="match status" value="1"/>
</dbReference>
<keyword evidence="4" id="KW-0812">Transmembrane</keyword>
<dbReference type="InterPro" id="IPR002213">
    <property type="entry name" value="UDP_glucos_trans"/>
</dbReference>
<accession>A0A423TBE9</accession>
<sequence>MHWADPSSPLCLQSPRSSYCTNKMRVALMVLLVALVGVSLGKLAPLEKPYKILMLLPAGSRSHKVFFMSVADALAERGHKVVMLSGYPASSKNPNVLEINHGLKEFDVKNMNLFDFRNDPTGGFSILVDILPAMAKKLYKIPQVMDLYHKRKTFDLIIVDQLMNEMIYPFVHELTYMTIAAFGMDACHSAVLGNVQNPAYVSGMLEEYPSPLSLKHRFLNLMQHILMPFYCWRHWSVVPKIQKERNQSLTLINSHFSIDVAVPLLPSQVAVGAIHCRPANPFRRWELEAWISGAGPEGVVYFSLGTVASRSPQRKCLVFITTEVFSAPKSPLYHATPVVALPIFADQPKNAMTIQKRGVGVVLVWEELYKRNAEQVRNTVRDTAGHTKERAVYWTEYVVRHQGAPALRSPAAKLSWVEFLLLDVLLVLHVVVYVAFCVLSRVVRAVKGRLFPGSSKKKRD</sequence>
<reference evidence="5 6" key="1">
    <citation type="submission" date="2018-04" db="EMBL/GenBank/DDBJ databases">
        <authorList>
            <person name="Zhang X."/>
            <person name="Yuan J."/>
            <person name="Li F."/>
            <person name="Xiang J."/>
        </authorList>
    </citation>
    <scope>NUCLEOTIDE SEQUENCE [LARGE SCALE GENOMIC DNA]</scope>
    <source>
        <tissue evidence="5">Muscle</tissue>
    </source>
</reference>
<evidence type="ECO:0000256" key="2">
    <source>
        <dbReference type="ARBA" id="ARBA00022676"/>
    </source>
</evidence>
<evidence type="ECO:0000313" key="5">
    <source>
        <dbReference type="EMBL" id="ROT73741.1"/>
    </source>
</evidence>
<name>A0A423TBE9_PENVA</name>
<reference evidence="5 6" key="2">
    <citation type="submission" date="2019-01" db="EMBL/GenBank/DDBJ databases">
        <title>The decoding of complex shrimp genome reveals the adaptation for benthos swimmer, frequently molting mechanism and breeding impact on genome.</title>
        <authorList>
            <person name="Sun Y."/>
            <person name="Gao Y."/>
            <person name="Yu Y."/>
        </authorList>
    </citation>
    <scope>NUCLEOTIDE SEQUENCE [LARGE SCALE GENOMIC DNA]</scope>
    <source>
        <tissue evidence="5">Muscle</tissue>
    </source>
</reference>
<proteinExistence type="inferred from homology"/>
<dbReference type="OrthoDB" id="5835829at2759"/>
<keyword evidence="3 5" id="KW-0808">Transferase</keyword>
<evidence type="ECO:0000256" key="1">
    <source>
        <dbReference type="ARBA" id="ARBA00009995"/>
    </source>
</evidence>
<dbReference type="Gene3D" id="3.40.50.2000">
    <property type="entry name" value="Glycogen Phosphorylase B"/>
    <property type="match status" value="1"/>
</dbReference>
<evidence type="ECO:0000256" key="3">
    <source>
        <dbReference type="ARBA" id="ARBA00022679"/>
    </source>
</evidence>
<dbReference type="EMBL" id="QCYY01001995">
    <property type="protein sequence ID" value="ROT73741.1"/>
    <property type="molecule type" value="Genomic_DNA"/>
</dbReference>
<dbReference type="Proteomes" id="UP000283509">
    <property type="component" value="Unassembled WGS sequence"/>
</dbReference>